<feature type="binding site" evidence="5">
    <location>
        <position position="87"/>
    </location>
    <ligand>
        <name>Mg(2+)</name>
        <dbReference type="ChEBI" id="CHEBI:18420"/>
        <label>1</label>
        <note>catalytic</note>
    </ligand>
</feature>
<feature type="binding site" evidence="4">
    <location>
        <position position="65"/>
    </location>
    <ligand>
        <name>Mg(2+)</name>
        <dbReference type="ChEBI" id="CHEBI:18420"/>
        <label>1</label>
    </ligand>
</feature>
<dbReference type="InterPro" id="IPR000760">
    <property type="entry name" value="Inositol_monophosphatase-like"/>
</dbReference>
<dbReference type="GO" id="GO:0000287">
    <property type="term" value="F:magnesium ion binding"/>
    <property type="evidence" value="ECO:0007669"/>
    <property type="project" value="UniProtKB-UniRule"/>
</dbReference>
<feature type="binding site" evidence="4">
    <location>
        <position position="85"/>
    </location>
    <ligand>
        <name>Mg(2+)</name>
        <dbReference type="ChEBI" id="CHEBI:18420"/>
        <label>1</label>
    </ligand>
</feature>
<dbReference type="CDD" id="cd01638">
    <property type="entry name" value="CysQ"/>
    <property type="match status" value="1"/>
</dbReference>
<dbReference type="InterPro" id="IPR006240">
    <property type="entry name" value="CysQ"/>
</dbReference>
<feature type="binding site" evidence="4">
    <location>
        <begin position="87"/>
        <end position="90"/>
    </location>
    <ligand>
        <name>substrate</name>
    </ligand>
</feature>
<keyword evidence="4" id="KW-0997">Cell inner membrane</keyword>
<comment type="function">
    <text evidence="4">Converts adenosine-3',5'-bisphosphate (PAP) to AMP.</text>
</comment>
<dbReference type="Gene3D" id="3.30.540.10">
    <property type="entry name" value="Fructose-1,6-Bisphosphatase, subunit A, domain 1"/>
    <property type="match status" value="1"/>
</dbReference>
<keyword evidence="2 4" id="KW-0479">Metal-binding</keyword>
<dbReference type="NCBIfam" id="TIGR01331">
    <property type="entry name" value="bisphos_cysQ"/>
    <property type="match status" value="1"/>
</dbReference>
<feature type="binding site" evidence="5">
    <location>
        <position position="85"/>
    </location>
    <ligand>
        <name>Mg(2+)</name>
        <dbReference type="ChEBI" id="CHEBI:18420"/>
        <label>1</label>
        <note>catalytic</note>
    </ligand>
</feature>
<comment type="subcellular location">
    <subcellularLocation>
        <location evidence="4">Cell inner membrane</location>
        <topology evidence="4">Peripheral membrane protein</topology>
        <orientation evidence="4">Cytoplasmic side</orientation>
    </subcellularLocation>
</comment>
<evidence type="ECO:0000256" key="5">
    <source>
        <dbReference type="PIRSR" id="PIRSR600760-2"/>
    </source>
</evidence>
<dbReference type="InterPro" id="IPR020583">
    <property type="entry name" value="Inositol_monoP_metal-BS"/>
</dbReference>
<dbReference type="PANTHER" id="PTHR43028:SF5">
    <property type="entry name" value="3'(2'),5'-BISPHOSPHATE NUCLEOTIDASE 1"/>
    <property type="match status" value="1"/>
</dbReference>
<dbReference type="EC" id="3.1.3.7" evidence="4"/>
<reference evidence="7" key="1">
    <citation type="submission" date="2018-03" db="EMBL/GenBank/DDBJ databases">
        <authorList>
            <person name="Navarro De La Torre S."/>
        </authorList>
    </citation>
    <scope>NUCLEOTIDE SEQUENCE [LARGE SCALE GENOMIC DNA]</scope>
    <source>
        <strain evidence="7">EAod3</strain>
    </source>
</reference>
<dbReference type="OrthoDB" id="9785695at2"/>
<organism evidence="6 7">
    <name type="scientific">Kushneria phyllosphaerae</name>
    <dbReference type="NCBI Taxonomy" id="2100822"/>
    <lineage>
        <taxon>Bacteria</taxon>
        <taxon>Pseudomonadati</taxon>
        <taxon>Pseudomonadota</taxon>
        <taxon>Gammaproteobacteria</taxon>
        <taxon>Oceanospirillales</taxon>
        <taxon>Halomonadaceae</taxon>
        <taxon>Kushneria</taxon>
    </lineage>
</organism>
<evidence type="ECO:0000256" key="3">
    <source>
        <dbReference type="ARBA" id="ARBA00022842"/>
    </source>
</evidence>
<protein>
    <recommendedName>
        <fullName evidence="4">3'(2'),5'-bisphosphate nucleotidase CysQ</fullName>
        <ecNumber evidence="4">3.1.3.7</ecNumber>
    </recommendedName>
    <alternativeName>
        <fullName evidence="4">3'(2'),5-bisphosphonucleoside 3'(2')-phosphohydrolase</fullName>
    </alternativeName>
    <alternativeName>
        <fullName evidence="4">3'-phosphoadenosine 5'-phosphate phosphatase</fullName>
        <shortName evidence="4">PAP phosphatase</shortName>
    </alternativeName>
</protein>
<proteinExistence type="inferred from homology"/>
<keyword evidence="7" id="KW-1185">Reference proteome</keyword>
<dbReference type="RefSeq" id="WP_108843696.1">
    <property type="nucleotide sequence ID" value="NZ_ONZI01000004.1"/>
</dbReference>
<keyword evidence="4 6" id="KW-0378">Hydrolase</keyword>
<gene>
    <name evidence="4 6" type="primary">cysQ</name>
    <name evidence="6" type="ORF">KSP9073_02952</name>
</gene>
<dbReference type="GO" id="GO:0000103">
    <property type="term" value="P:sulfate assimilation"/>
    <property type="evidence" value="ECO:0007669"/>
    <property type="project" value="TreeGrafter"/>
</dbReference>
<keyword evidence="4" id="KW-0472">Membrane</keyword>
<evidence type="ECO:0000313" key="6">
    <source>
        <dbReference type="EMBL" id="SPJ34905.1"/>
    </source>
</evidence>
<accession>A0A2R8CPT9</accession>
<dbReference type="PROSITE" id="PS00629">
    <property type="entry name" value="IMP_1"/>
    <property type="match status" value="1"/>
</dbReference>
<comment type="catalytic activity">
    <reaction evidence="1 4">
        <text>adenosine 3',5'-bisphosphate + H2O = AMP + phosphate</text>
        <dbReference type="Rhea" id="RHEA:10040"/>
        <dbReference type="ChEBI" id="CHEBI:15377"/>
        <dbReference type="ChEBI" id="CHEBI:43474"/>
        <dbReference type="ChEBI" id="CHEBI:58343"/>
        <dbReference type="ChEBI" id="CHEBI:456215"/>
        <dbReference type="EC" id="3.1.3.7"/>
    </reaction>
</comment>
<comment type="cofactor">
    <cofactor evidence="4 5">
        <name>Mg(2+)</name>
        <dbReference type="ChEBI" id="CHEBI:18420"/>
    </cofactor>
</comment>
<dbReference type="GO" id="GO:0005886">
    <property type="term" value="C:plasma membrane"/>
    <property type="evidence" value="ECO:0007669"/>
    <property type="project" value="UniProtKB-SubCell"/>
</dbReference>
<dbReference type="Proteomes" id="UP000244934">
    <property type="component" value="Unassembled WGS sequence"/>
</dbReference>
<feature type="binding site" evidence="4">
    <location>
        <position position="65"/>
    </location>
    <ligand>
        <name>substrate</name>
    </ligand>
</feature>
<sequence length="279" mass="30888">MTELLESVKKIAWDACGAIMEIYQGSIEVTDKSDNSPLTQADLAAHRLIQQRLSGLTPSWPLLSEESDVDEIENRLSWSTFWLIDPLDGTREFINRNGEFTVNIALIHEGNPILGVIAAPVLSTMWYAAKGKGAWRQCSGEPEERIASAAWHPDRLLRIVGSRSHGNDKMTRLLEAMPPCHLQGVGSSLKFCRIAEGAADCYPRPGATCEWDTGAAHILLEEAGGTVLQLDTNTLQAGERLRYNQRDSLINPDFIAFGRGLDEKWRYPGFLNVSVSRAP</sequence>
<dbReference type="SUPFAM" id="SSF56655">
    <property type="entry name" value="Carbohydrate phosphatase"/>
    <property type="match status" value="1"/>
</dbReference>
<evidence type="ECO:0000313" key="7">
    <source>
        <dbReference type="Proteomes" id="UP000244934"/>
    </source>
</evidence>
<feature type="binding site" evidence="4">
    <location>
        <position position="85"/>
    </location>
    <ligand>
        <name>Mg(2+)</name>
        <dbReference type="ChEBI" id="CHEBI:18420"/>
        <label>2</label>
    </ligand>
</feature>
<dbReference type="InterPro" id="IPR050725">
    <property type="entry name" value="CysQ/Inositol_MonoPase"/>
</dbReference>
<keyword evidence="3 4" id="KW-0460">Magnesium</keyword>
<name>A0A2R8CPT9_9GAMM</name>
<feature type="binding site" evidence="4">
    <location>
        <position position="212"/>
    </location>
    <ligand>
        <name>substrate</name>
    </ligand>
</feature>
<dbReference type="HAMAP" id="MF_02095">
    <property type="entry name" value="CysQ"/>
    <property type="match status" value="1"/>
</dbReference>
<evidence type="ECO:0000256" key="4">
    <source>
        <dbReference type="HAMAP-Rule" id="MF_02095"/>
    </source>
</evidence>
<dbReference type="Gene3D" id="3.40.190.80">
    <property type="match status" value="1"/>
</dbReference>
<evidence type="ECO:0000256" key="1">
    <source>
        <dbReference type="ARBA" id="ARBA00001625"/>
    </source>
</evidence>
<dbReference type="EMBL" id="ONZI01000004">
    <property type="protein sequence ID" value="SPJ34905.1"/>
    <property type="molecule type" value="Genomic_DNA"/>
</dbReference>
<feature type="binding site" evidence="5">
    <location>
        <position position="88"/>
    </location>
    <ligand>
        <name>Mg(2+)</name>
        <dbReference type="ChEBI" id="CHEBI:18420"/>
        <label>1</label>
        <note>catalytic</note>
    </ligand>
</feature>
<keyword evidence="4" id="KW-1003">Cell membrane</keyword>
<feature type="binding site" evidence="5">
    <location>
        <position position="212"/>
    </location>
    <ligand>
        <name>Mg(2+)</name>
        <dbReference type="ChEBI" id="CHEBI:18420"/>
        <label>1</label>
        <note>catalytic</note>
    </ligand>
</feature>
<dbReference type="Pfam" id="PF00459">
    <property type="entry name" value="Inositol_P"/>
    <property type="match status" value="1"/>
</dbReference>
<dbReference type="GO" id="GO:0008441">
    <property type="term" value="F:3'(2'),5'-bisphosphate nucleotidase activity"/>
    <property type="evidence" value="ECO:0007669"/>
    <property type="project" value="UniProtKB-UniRule"/>
</dbReference>
<dbReference type="PANTHER" id="PTHR43028">
    <property type="entry name" value="3'(2'),5'-BISPHOSPHATE NUCLEOTIDASE 1"/>
    <property type="match status" value="1"/>
</dbReference>
<feature type="binding site" evidence="5">
    <location>
        <position position="65"/>
    </location>
    <ligand>
        <name>Mg(2+)</name>
        <dbReference type="ChEBI" id="CHEBI:18420"/>
        <label>1</label>
        <note>catalytic</note>
    </ligand>
</feature>
<feature type="binding site" evidence="4">
    <location>
        <position position="212"/>
    </location>
    <ligand>
        <name>Mg(2+)</name>
        <dbReference type="ChEBI" id="CHEBI:18420"/>
        <label>2</label>
    </ligand>
</feature>
<feature type="binding site" evidence="4">
    <location>
        <position position="87"/>
    </location>
    <ligand>
        <name>Mg(2+)</name>
        <dbReference type="ChEBI" id="CHEBI:18420"/>
        <label>1</label>
    </ligand>
</feature>
<dbReference type="PRINTS" id="PR00377">
    <property type="entry name" value="IMPHPHTASES"/>
</dbReference>
<feature type="binding site" evidence="4">
    <location>
        <position position="88"/>
    </location>
    <ligand>
        <name>Mg(2+)</name>
        <dbReference type="ChEBI" id="CHEBI:18420"/>
        <label>2</label>
    </ligand>
</feature>
<evidence type="ECO:0000256" key="2">
    <source>
        <dbReference type="ARBA" id="ARBA00022723"/>
    </source>
</evidence>
<dbReference type="GO" id="GO:0050427">
    <property type="term" value="P:3'-phosphoadenosine 5'-phosphosulfate metabolic process"/>
    <property type="evidence" value="ECO:0007669"/>
    <property type="project" value="TreeGrafter"/>
</dbReference>
<dbReference type="AlphaFoldDB" id="A0A2R8CPT9"/>
<comment type="similarity">
    <text evidence="4">Belongs to the inositol monophosphatase superfamily. CysQ family.</text>
</comment>